<comment type="caution">
    <text evidence="2">The sequence shown here is derived from an EMBL/GenBank/DDBJ whole genome shotgun (WGS) entry which is preliminary data.</text>
</comment>
<name>A0A1X1P775_9BURK</name>
<reference evidence="2 3" key="1">
    <citation type="submission" date="2017-04" db="EMBL/GenBank/DDBJ databases">
        <title>Burkholderia puraquae sp. nov., a novel Burkholderia cepacia complex species from hospital setting samples.</title>
        <authorList>
            <person name="Martina P."/>
            <person name="Leguizamon M."/>
            <person name="Prieto C."/>
            <person name="Sousa S."/>
            <person name="Montanaro P."/>
            <person name="Draghi W."/>
            <person name="Staembler M."/>
            <person name="Bettiol M."/>
            <person name="Figoli C."/>
            <person name="Palau J."/>
            <person name="Alvarez F."/>
            <person name="Benetti S."/>
            <person name="Anchat E."/>
            <person name="Vescina C."/>
            <person name="Ferreras J."/>
            <person name="Lasch P."/>
            <person name="Lagares A."/>
            <person name="Zorreguieta A."/>
            <person name="Yantorno O."/>
            <person name="Bosch A."/>
        </authorList>
    </citation>
    <scope>NUCLEOTIDE SEQUENCE [LARGE SCALE GENOMIC DNA]</scope>
    <source>
        <strain evidence="2 3">CAMPA 1040</strain>
    </source>
</reference>
<dbReference type="Proteomes" id="UP000193146">
    <property type="component" value="Unassembled WGS sequence"/>
</dbReference>
<dbReference type="AlphaFoldDB" id="A0A1X1P775"/>
<feature type="signal peptide" evidence="1">
    <location>
        <begin position="1"/>
        <end position="20"/>
    </location>
</feature>
<gene>
    <name evidence="2" type="ORF">B7G54_33270</name>
</gene>
<sequence length="68" mass="7421">MHAWQWVAHKRTLLAANAMAAPAIDLLGAAAGRTCARFRTMSRCRSAVEPDVRGRLHLLTRARAGRPG</sequence>
<organism evidence="2 3">
    <name type="scientific">Burkholderia puraquae</name>
    <dbReference type="NCBI Taxonomy" id="1904757"/>
    <lineage>
        <taxon>Bacteria</taxon>
        <taxon>Pseudomonadati</taxon>
        <taxon>Pseudomonadota</taxon>
        <taxon>Betaproteobacteria</taxon>
        <taxon>Burkholderiales</taxon>
        <taxon>Burkholderiaceae</taxon>
        <taxon>Burkholderia</taxon>
        <taxon>Burkholderia cepacia complex</taxon>
    </lineage>
</organism>
<evidence type="ECO:0000313" key="3">
    <source>
        <dbReference type="Proteomes" id="UP000193146"/>
    </source>
</evidence>
<evidence type="ECO:0000313" key="2">
    <source>
        <dbReference type="EMBL" id="ORT80645.1"/>
    </source>
</evidence>
<proteinExistence type="predicted"/>
<keyword evidence="3" id="KW-1185">Reference proteome</keyword>
<feature type="chain" id="PRO_5012281407" evidence="1">
    <location>
        <begin position="21"/>
        <end position="68"/>
    </location>
</feature>
<keyword evidence="1" id="KW-0732">Signal</keyword>
<protein>
    <submittedName>
        <fullName evidence="2">Uncharacterized protein</fullName>
    </submittedName>
</protein>
<accession>A0A1X1P775</accession>
<dbReference type="EMBL" id="NBYX01000028">
    <property type="protein sequence ID" value="ORT80645.1"/>
    <property type="molecule type" value="Genomic_DNA"/>
</dbReference>
<evidence type="ECO:0000256" key="1">
    <source>
        <dbReference type="SAM" id="SignalP"/>
    </source>
</evidence>